<dbReference type="RefSeq" id="WP_103684624.1">
    <property type="nucleotide sequence ID" value="NZ_PQGG01000028.1"/>
</dbReference>
<gene>
    <name evidence="1" type="ORF">C0068_11465</name>
</gene>
<organism evidence="1 2">
    <name type="scientific">Zhongshania marina</name>
    <dbReference type="NCBI Taxonomy" id="2304603"/>
    <lineage>
        <taxon>Bacteria</taxon>
        <taxon>Pseudomonadati</taxon>
        <taxon>Pseudomonadota</taxon>
        <taxon>Gammaproteobacteria</taxon>
        <taxon>Cellvibrionales</taxon>
        <taxon>Spongiibacteraceae</taxon>
        <taxon>Zhongshania</taxon>
    </lineage>
</organism>
<dbReference type="EMBL" id="PQGG01000028">
    <property type="protein sequence ID" value="POP52439.1"/>
    <property type="molecule type" value="Genomic_DNA"/>
</dbReference>
<comment type="caution">
    <text evidence="1">The sequence shown here is derived from an EMBL/GenBank/DDBJ whole genome shotgun (WGS) entry which is preliminary data.</text>
</comment>
<evidence type="ECO:0000313" key="2">
    <source>
        <dbReference type="Proteomes" id="UP000237222"/>
    </source>
</evidence>
<name>A0A2S4HES8_9GAMM</name>
<dbReference type="AlphaFoldDB" id="A0A2S4HES8"/>
<sequence>MVTSDLSGIDKMIKRCCALVFLSTVLLSCGEKSEDTSVAIRPELERKDSFPPVVTENNEQKIPTAPPVAKTGVEKQPVLDLSLPNDLQGDVQDWEEEKSRYGAEGWFEQTGQSEEQRLKIKTKLRMKEGAEFDRNSSFSSYGESVDGAEMGFEYKTR</sequence>
<reference evidence="1 2" key="1">
    <citation type="submission" date="2018-01" db="EMBL/GenBank/DDBJ databases">
        <authorList>
            <person name="Yu X.-D."/>
        </authorList>
    </citation>
    <scope>NUCLEOTIDE SEQUENCE [LARGE SCALE GENOMIC DNA]</scope>
    <source>
        <strain evidence="1 2">ZX-21</strain>
    </source>
</reference>
<proteinExistence type="predicted"/>
<protein>
    <submittedName>
        <fullName evidence="1">Uncharacterized protein</fullName>
    </submittedName>
</protein>
<evidence type="ECO:0000313" key="1">
    <source>
        <dbReference type="EMBL" id="POP52439.1"/>
    </source>
</evidence>
<accession>A0A2S4HES8</accession>
<dbReference type="OrthoDB" id="9948574at2"/>
<dbReference type="Proteomes" id="UP000237222">
    <property type="component" value="Unassembled WGS sequence"/>
</dbReference>